<dbReference type="EMBL" id="CP126658">
    <property type="protein sequence ID" value="WJZ98755.1"/>
    <property type="molecule type" value="Genomic_DNA"/>
</dbReference>
<gene>
    <name evidence="1" type="ORF">VitviT2T_017263</name>
</gene>
<keyword evidence="2" id="KW-1185">Reference proteome</keyword>
<proteinExistence type="predicted"/>
<dbReference type="Proteomes" id="UP001227230">
    <property type="component" value="Chromosome 11"/>
</dbReference>
<sequence length="91" mass="10201">MSLAGDMKTRLIGQGDWRSSWFCDRRYSDRVQDELNLQCTHDLSTGAVISSDGLSGWAEIRWCVSKSDGGGQRTYVQGQAIVQKDRWNSAT</sequence>
<accession>A0ABY9CVP7</accession>
<name>A0ABY9CVP7_VITVI</name>
<protein>
    <submittedName>
        <fullName evidence="1">Uncharacterized protein</fullName>
    </submittedName>
</protein>
<evidence type="ECO:0000313" key="2">
    <source>
        <dbReference type="Proteomes" id="UP001227230"/>
    </source>
</evidence>
<reference evidence="1 2" key="1">
    <citation type="journal article" date="2023" name="Hortic Res">
        <title>The complete reference genome for grapevine (Vitis vinifera L.) genetics and breeding.</title>
        <authorList>
            <person name="Shi X."/>
            <person name="Cao S."/>
            <person name="Wang X."/>
            <person name="Huang S."/>
            <person name="Wang Y."/>
            <person name="Liu Z."/>
            <person name="Liu W."/>
            <person name="Leng X."/>
            <person name="Peng Y."/>
            <person name="Wang N."/>
            <person name="Wang Y."/>
            <person name="Ma Z."/>
            <person name="Xu X."/>
            <person name="Zhang F."/>
            <person name="Xue H."/>
            <person name="Zhong H."/>
            <person name="Wang Y."/>
            <person name="Zhang K."/>
            <person name="Velt A."/>
            <person name="Avia K."/>
            <person name="Holtgrawe D."/>
            <person name="Grimplet J."/>
            <person name="Matus J.T."/>
            <person name="Ware D."/>
            <person name="Wu X."/>
            <person name="Wang H."/>
            <person name="Liu C."/>
            <person name="Fang Y."/>
            <person name="Rustenholz C."/>
            <person name="Cheng Z."/>
            <person name="Xiao H."/>
            <person name="Zhou Y."/>
        </authorList>
    </citation>
    <scope>NUCLEOTIDE SEQUENCE [LARGE SCALE GENOMIC DNA]</scope>
    <source>
        <strain evidence="2">cv. Pinot noir / PN40024</strain>
        <tissue evidence="1">Leaf</tissue>
    </source>
</reference>
<organism evidence="1 2">
    <name type="scientific">Vitis vinifera</name>
    <name type="common">Grape</name>
    <dbReference type="NCBI Taxonomy" id="29760"/>
    <lineage>
        <taxon>Eukaryota</taxon>
        <taxon>Viridiplantae</taxon>
        <taxon>Streptophyta</taxon>
        <taxon>Embryophyta</taxon>
        <taxon>Tracheophyta</taxon>
        <taxon>Spermatophyta</taxon>
        <taxon>Magnoliopsida</taxon>
        <taxon>eudicotyledons</taxon>
        <taxon>Gunneridae</taxon>
        <taxon>Pentapetalae</taxon>
        <taxon>rosids</taxon>
        <taxon>Vitales</taxon>
        <taxon>Vitaceae</taxon>
        <taxon>Viteae</taxon>
        <taxon>Vitis</taxon>
    </lineage>
</organism>
<evidence type="ECO:0000313" key="1">
    <source>
        <dbReference type="EMBL" id="WJZ98755.1"/>
    </source>
</evidence>